<dbReference type="PRINTS" id="PR01837">
    <property type="entry name" value="MGTCSAPBPROT"/>
</dbReference>
<dbReference type="VEuPathDB" id="CryptoDB:Cvel_15774"/>
<feature type="compositionally biased region" description="Basic and acidic residues" evidence="6">
    <location>
        <begin position="490"/>
        <end position="505"/>
    </location>
</feature>
<dbReference type="InterPro" id="IPR003416">
    <property type="entry name" value="MgtC/SapB/SrpB/YhiD_fam"/>
</dbReference>
<feature type="transmembrane region" description="Helical" evidence="7">
    <location>
        <begin position="251"/>
        <end position="270"/>
    </location>
</feature>
<feature type="compositionally biased region" description="Acidic residues" evidence="6">
    <location>
        <begin position="759"/>
        <end position="768"/>
    </location>
</feature>
<feature type="region of interest" description="Disordered" evidence="6">
    <location>
        <begin position="22"/>
        <end position="49"/>
    </location>
</feature>
<feature type="domain" description="MgtC/SapB/SrpB/YhiD N-terminal" evidence="8">
    <location>
        <begin position="345"/>
        <end position="467"/>
    </location>
</feature>
<feature type="region of interest" description="Disordered" evidence="6">
    <location>
        <begin position="725"/>
        <end position="816"/>
    </location>
</feature>
<dbReference type="Pfam" id="PF02308">
    <property type="entry name" value="MgtC"/>
    <property type="match status" value="1"/>
</dbReference>
<evidence type="ECO:0000256" key="7">
    <source>
        <dbReference type="SAM" id="Phobius"/>
    </source>
</evidence>
<evidence type="ECO:0000259" key="8">
    <source>
        <dbReference type="Pfam" id="PF02308"/>
    </source>
</evidence>
<keyword evidence="3 7" id="KW-0812">Transmembrane</keyword>
<feature type="region of interest" description="Disordered" evidence="6">
    <location>
        <begin position="582"/>
        <end position="689"/>
    </location>
</feature>
<evidence type="ECO:0000256" key="6">
    <source>
        <dbReference type="SAM" id="MobiDB-lite"/>
    </source>
</evidence>
<protein>
    <recommendedName>
        <fullName evidence="8">MgtC/SapB/SrpB/YhiD N-terminal domain-containing protein</fullName>
    </recommendedName>
</protein>
<keyword evidence="5 7" id="KW-0472">Membrane</keyword>
<feature type="compositionally biased region" description="Basic and acidic residues" evidence="6">
    <location>
        <begin position="549"/>
        <end position="560"/>
    </location>
</feature>
<feature type="transmembrane region" description="Helical" evidence="7">
    <location>
        <begin position="396"/>
        <end position="414"/>
    </location>
</feature>
<organism evidence="9">
    <name type="scientific">Chromera velia CCMP2878</name>
    <dbReference type="NCBI Taxonomy" id="1169474"/>
    <lineage>
        <taxon>Eukaryota</taxon>
        <taxon>Sar</taxon>
        <taxon>Alveolata</taxon>
        <taxon>Colpodellida</taxon>
        <taxon>Chromeraceae</taxon>
        <taxon>Chromera</taxon>
    </lineage>
</organism>
<comment type="subcellular location">
    <subcellularLocation>
        <location evidence="1">Cell membrane</location>
        <topology evidence="1">Multi-pass membrane protein</topology>
    </subcellularLocation>
</comment>
<evidence type="ECO:0000313" key="9">
    <source>
        <dbReference type="EMBL" id="CEM09043.1"/>
    </source>
</evidence>
<evidence type="ECO:0000256" key="3">
    <source>
        <dbReference type="ARBA" id="ARBA00022692"/>
    </source>
</evidence>
<proteinExistence type="predicted"/>
<keyword evidence="4 7" id="KW-1133">Transmembrane helix</keyword>
<dbReference type="EMBL" id="CDMZ01000202">
    <property type="protein sequence ID" value="CEM09043.1"/>
    <property type="molecule type" value="Genomic_DNA"/>
</dbReference>
<dbReference type="GO" id="GO:0005886">
    <property type="term" value="C:plasma membrane"/>
    <property type="evidence" value="ECO:0007669"/>
    <property type="project" value="UniProtKB-SubCell"/>
</dbReference>
<dbReference type="PANTHER" id="PTHR33778:SF1">
    <property type="entry name" value="MAGNESIUM TRANSPORTER YHID-RELATED"/>
    <property type="match status" value="1"/>
</dbReference>
<evidence type="ECO:0000256" key="2">
    <source>
        <dbReference type="ARBA" id="ARBA00022475"/>
    </source>
</evidence>
<gene>
    <name evidence="9" type="ORF">Cvel_15774</name>
</gene>
<dbReference type="AlphaFoldDB" id="A0A0G4F9U9"/>
<sequence length="816" mass="87387">MANYWDVPCSLVAPPFPLVDGPGAPQSSAATEQNSNSFKENPKPAVRGQPINLHTIPFAIDYYTLGVDHAIRKRKRTAERAGGVAEKTGGAPAGSSNSTSISSRTQDLNEVPQPFPSGPAPLQGPGMPQQPGPIPSPYVYPYYYYPPPPPPMNASTSAPQMPQYAAPYPPQYYWPAPPYPSPYPPPGYPAPYAYSPPRPAPPALQSSQQMYTQKHQQQQIARGLADRPIDYSDLQALTVEQWETIKIRERLSQAIFVSILSVPMVAFALLKGGQLFEMSVGALRLLKRFLILVLQFAWPLTSSVLPETFQALKVWNTQAWLTKVLVGCPFLVTTCSEMLEALCKLSMAACLGSSIGIQRRLSSRRPAGLRTMALVSTGAAMFTMNSLSFKGLGDSARVAAQVASGVGFIGAGIISKEYMETKKGDAMIKGITTATGIWVAAALGMACGRGLYVYALMGGLMTLVILDYRIITGQLLNPLRQVLVTLNADNHRERGKGKGREDSEKGAAPPRGPLKTLFRWIMQAIATPSPSPSGNGSGSGVGKVSGESGVREKKEKEKGEWMGSEGAGGIVRDSLSLVLSEQSAVEPSDIAEMEGQSRVAEGKEMLRRGGGTGMEETKRRSRSFSSSSDAVGETSDSSVSELDSESDGEEALSSSASGSARASSSSSSSSPSSSSKPKTRKGKRLAARDALSRGSLRRWLLEQQEADREMEDEAAWEIFNDLWDDEDCYPHPPARDRRSISDYGLNGTDSAGILPDSDLIPEEEEEDSPVPLESPVGVSNGTLSVPPIAFDQVVQEKGKEDGEGEGESPGSAESSP</sequence>
<evidence type="ECO:0000256" key="5">
    <source>
        <dbReference type="ARBA" id="ARBA00023136"/>
    </source>
</evidence>
<reference evidence="9" key="1">
    <citation type="submission" date="2014-11" db="EMBL/GenBank/DDBJ databases">
        <authorList>
            <person name="Otto D Thomas"/>
            <person name="Naeem Raeece"/>
        </authorList>
    </citation>
    <scope>NUCLEOTIDE SEQUENCE</scope>
</reference>
<feature type="transmembrane region" description="Helical" evidence="7">
    <location>
        <begin position="367"/>
        <end position="384"/>
    </location>
</feature>
<evidence type="ECO:0000256" key="4">
    <source>
        <dbReference type="ARBA" id="ARBA00022989"/>
    </source>
</evidence>
<accession>A0A0G4F9U9</accession>
<feature type="region of interest" description="Disordered" evidence="6">
    <location>
        <begin position="490"/>
        <end position="512"/>
    </location>
</feature>
<name>A0A0G4F9U9_9ALVE</name>
<dbReference type="PANTHER" id="PTHR33778">
    <property type="entry name" value="PROTEIN MGTC"/>
    <property type="match status" value="1"/>
</dbReference>
<feature type="region of interest" description="Disordered" evidence="6">
    <location>
        <begin position="78"/>
        <end position="132"/>
    </location>
</feature>
<keyword evidence="2" id="KW-1003">Cell membrane</keyword>
<feature type="compositionally biased region" description="Low complexity" evidence="6">
    <location>
        <begin position="651"/>
        <end position="675"/>
    </location>
</feature>
<feature type="compositionally biased region" description="Polar residues" evidence="6">
    <location>
        <begin position="25"/>
        <end position="39"/>
    </location>
</feature>
<feature type="region of interest" description="Disordered" evidence="6">
    <location>
        <begin position="527"/>
        <end position="567"/>
    </location>
</feature>
<dbReference type="InterPro" id="IPR049177">
    <property type="entry name" value="MgtC_SapB_SrpB_YhiD_N"/>
</dbReference>
<evidence type="ECO:0000256" key="1">
    <source>
        <dbReference type="ARBA" id="ARBA00004651"/>
    </source>
</evidence>